<dbReference type="RefSeq" id="XP_031549196.1">
    <property type="nucleotide sequence ID" value="XM_031693336.1"/>
</dbReference>
<dbReference type="GeneID" id="116286761"/>
<dbReference type="GO" id="GO:0007204">
    <property type="term" value="P:positive regulation of cytosolic calcium ion concentration"/>
    <property type="evidence" value="ECO:0007669"/>
    <property type="project" value="TreeGrafter"/>
</dbReference>
<evidence type="ECO:0000256" key="1">
    <source>
        <dbReference type="ARBA" id="ARBA00004651"/>
    </source>
</evidence>
<proteinExistence type="inferred from homology"/>
<keyword evidence="13" id="KW-1185">Reference proteome</keyword>
<dbReference type="GO" id="GO:0007189">
    <property type="term" value="P:adenylate cyclase-activating G protein-coupled receptor signaling pathway"/>
    <property type="evidence" value="ECO:0007669"/>
    <property type="project" value="TreeGrafter"/>
</dbReference>
<keyword evidence="2" id="KW-1003">Cell membrane</keyword>
<accession>A0A6P8H1C6</accession>
<dbReference type="GO" id="GO:0005886">
    <property type="term" value="C:plasma membrane"/>
    <property type="evidence" value="ECO:0007669"/>
    <property type="project" value="UniProtKB-SubCell"/>
</dbReference>
<feature type="transmembrane region" description="Helical" evidence="11">
    <location>
        <begin position="240"/>
        <end position="269"/>
    </location>
</feature>
<evidence type="ECO:0000256" key="3">
    <source>
        <dbReference type="ARBA" id="ARBA00022692"/>
    </source>
</evidence>
<dbReference type="GO" id="GO:0004930">
    <property type="term" value="F:G protein-coupled receptor activity"/>
    <property type="evidence" value="ECO:0007669"/>
    <property type="project" value="UniProtKB-KW"/>
</dbReference>
<evidence type="ECO:0000256" key="5">
    <source>
        <dbReference type="ARBA" id="ARBA00023040"/>
    </source>
</evidence>
<keyword evidence="6 11" id="KW-0472">Membrane</keyword>
<dbReference type="KEGG" id="aten:116286761"/>
<name>A0A6P8H1C6_ACTTE</name>
<reference evidence="14" key="1">
    <citation type="submission" date="2025-08" db="UniProtKB">
        <authorList>
            <consortium name="RefSeq"/>
        </authorList>
    </citation>
    <scope>IDENTIFICATION</scope>
    <source>
        <tissue evidence="14">Tentacle</tissue>
    </source>
</reference>
<dbReference type="PANTHER" id="PTHR11866:SF16">
    <property type="entry name" value="PROSTAGLANDIN E2 RECEPTOR EP4 SUBTYPE-LIKE PROTEIN"/>
    <property type="match status" value="1"/>
</dbReference>
<evidence type="ECO:0000313" key="13">
    <source>
        <dbReference type="Proteomes" id="UP000515163"/>
    </source>
</evidence>
<evidence type="ECO:0000256" key="4">
    <source>
        <dbReference type="ARBA" id="ARBA00022989"/>
    </source>
</evidence>
<dbReference type="Gene3D" id="1.20.1070.10">
    <property type="entry name" value="Rhodopsin 7-helix transmembrane proteins"/>
    <property type="match status" value="1"/>
</dbReference>
<comment type="subcellular location">
    <subcellularLocation>
        <location evidence="1">Cell membrane</location>
        <topology evidence="1">Multi-pass membrane protein</topology>
    </subcellularLocation>
</comment>
<dbReference type="InterPro" id="IPR000276">
    <property type="entry name" value="GPCR_Rhodpsn"/>
</dbReference>
<dbReference type="InterPro" id="IPR008365">
    <property type="entry name" value="Prostanoid_rcpt"/>
</dbReference>
<gene>
    <name evidence="14" type="primary">LOC116286761</name>
</gene>
<keyword evidence="5 10" id="KW-0297">G-protein coupled receptor</keyword>
<keyword evidence="4 11" id="KW-1133">Transmembrane helix</keyword>
<feature type="transmembrane region" description="Helical" evidence="11">
    <location>
        <begin position="183"/>
        <end position="205"/>
    </location>
</feature>
<dbReference type="OrthoDB" id="5959154at2759"/>
<comment type="similarity">
    <text evidence="10">Belongs to the G-protein coupled receptor 1 family.</text>
</comment>
<protein>
    <submittedName>
        <fullName evidence="14">Prostaglandin E2 receptor EP4 subtype-like</fullName>
    </submittedName>
</protein>
<organism evidence="13 14">
    <name type="scientific">Actinia tenebrosa</name>
    <name type="common">Australian red waratah sea anemone</name>
    <dbReference type="NCBI Taxonomy" id="6105"/>
    <lineage>
        <taxon>Eukaryota</taxon>
        <taxon>Metazoa</taxon>
        <taxon>Cnidaria</taxon>
        <taxon>Anthozoa</taxon>
        <taxon>Hexacorallia</taxon>
        <taxon>Actiniaria</taxon>
        <taxon>Actiniidae</taxon>
        <taxon>Actinia</taxon>
    </lineage>
</organism>
<dbReference type="InterPro" id="IPR017452">
    <property type="entry name" value="GPCR_Rhodpsn_7TM"/>
</dbReference>
<feature type="transmembrane region" description="Helical" evidence="11">
    <location>
        <begin position="136"/>
        <end position="163"/>
    </location>
</feature>
<keyword evidence="7 10" id="KW-0675">Receptor</keyword>
<dbReference type="Proteomes" id="UP000515163">
    <property type="component" value="Unplaced"/>
</dbReference>
<evidence type="ECO:0000259" key="12">
    <source>
        <dbReference type="PROSITE" id="PS50262"/>
    </source>
</evidence>
<dbReference type="PROSITE" id="PS50262">
    <property type="entry name" value="G_PROTEIN_RECEP_F1_2"/>
    <property type="match status" value="1"/>
</dbReference>
<feature type="transmembrane region" description="Helical" evidence="11">
    <location>
        <begin position="92"/>
        <end position="116"/>
    </location>
</feature>
<feature type="transmembrane region" description="Helical" evidence="11">
    <location>
        <begin position="20"/>
        <end position="41"/>
    </location>
</feature>
<evidence type="ECO:0000256" key="7">
    <source>
        <dbReference type="ARBA" id="ARBA00023170"/>
    </source>
</evidence>
<dbReference type="Pfam" id="PF00001">
    <property type="entry name" value="7tm_1"/>
    <property type="match status" value="1"/>
</dbReference>
<feature type="domain" description="G-protein coupled receptors family 1 profile" evidence="12">
    <location>
        <begin position="32"/>
        <end position="290"/>
    </location>
</feature>
<evidence type="ECO:0000256" key="8">
    <source>
        <dbReference type="ARBA" id="ARBA00023180"/>
    </source>
</evidence>
<keyword evidence="3 10" id="KW-0812">Transmembrane</keyword>
<dbReference type="FunCoup" id="A0A6P8H1C6">
    <property type="interactions" value="1214"/>
</dbReference>
<feature type="transmembrane region" description="Helical" evidence="11">
    <location>
        <begin position="53"/>
        <end position="80"/>
    </location>
</feature>
<dbReference type="AlphaFoldDB" id="A0A6P8H1C6"/>
<dbReference type="PRINTS" id="PR01788">
    <property type="entry name" value="PROSTANOIDR"/>
</dbReference>
<evidence type="ECO:0000256" key="2">
    <source>
        <dbReference type="ARBA" id="ARBA00022475"/>
    </source>
</evidence>
<dbReference type="InParanoid" id="A0A6P8H1C6"/>
<dbReference type="PROSITE" id="PS00237">
    <property type="entry name" value="G_PROTEIN_RECEP_F1_1"/>
    <property type="match status" value="1"/>
</dbReference>
<dbReference type="SUPFAM" id="SSF81321">
    <property type="entry name" value="Family A G protein-coupled receptor-like"/>
    <property type="match status" value="1"/>
</dbReference>
<evidence type="ECO:0000313" key="14">
    <source>
        <dbReference type="RefSeq" id="XP_031549196.1"/>
    </source>
</evidence>
<evidence type="ECO:0000256" key="10">
    <source>
        <dbReference type="RuleBase" id="RU000688"/>
    </source>
</evidence>
<dbReference type="PRINTS" id="PR00237">
    <property type="entry name" value="GPCRRHODOPSN"/>
</dbReference>
<keyword evidence="8" id="KW-0325">Glycoprotein</keyword>
<evidence type="ECO:0000256" key="6">
    <source>
        <dbReference type="ARBA" id="ARBA00023136"/>
    </source>
</evidence>
<dbReference type="PANTHER" id="PTHR11866">
    <property type="entry name" value="G-PROTEIN COUPLED RECEPTOR FAMILY 1 MEMBER"/>
    <property type="match status" value="1"/>
</dbReference>
<evidence type="ECO:0000256" key="9">
    <source>
        <dbReference type="ARBA" id="ARBA00023224"/>
    </source>
</evidence>
<feature type="transmembrane region" description="Helical" evidence="11">
    <location>
        <begin position="275"/>
        <end position="293"/>
    </location>
</feature>
<sequence>MAENTTSKSLYEDLQPIQGVILGLIGTPGIIANIFAIVVTVKLLRQQNLSPNVFVFGLACMDCFGIIVVCTPTWLCYIFGRWAGGQQMCKFQGFMTLFCTLGTGFIATSMSVDRFIAVKWPLHHRQRVTAKVAKRLVLGLVTTAGVVASFPVLGFGSFVMNLTGTYCTLNWFAEDKEDISFSYMYAVIGMMLVVTVIFCNINVVVKLCKREDKLRGMSRKSEQQENQASRTLEKQFTKMMIVISLMFLICWTPFVIRIISNLAGVWISWSADLQASRLLLLNLVLDPFTYVLTRQHYRHALRDLCCACRKNKRRQGFKGNSSLTSSSRNIRITNSSNILDVIDIKEEPVKEQEVMKNMKSSDSCNESLV</sequence>
<keyword evidence="9 10" id="KW-0807">Transducer</keyword>
<evidence type="ECO:0000256" key="11">
    <source>
        <dbReference type="SAM" id="Phobius"/>
    </source>
</evidence>